<accession>A0A8E2DWI8</accession>
<evidence type="ECO:0000259" key="1">
    <source>
        <dbReference type="Pfam" id="PF09792"/>
    </source>
</evidence>
<reference evidence="2 3" key="1">
    <citation type="journal article" date="2016" name="Nat. Commun.">
        <title>Ectomycorrhizal ecology is imprinted in the genome of the dominant symbiotic fungus Cenococcum geophilum.</title>
        <authorList>
            <consortium name="DOE Joint Genome Institute"/>
            <person name="Peter M."/>
            <person name="Kohler A."/>
            <person name="Ohm R.A."/>
            <person name="Kuo A."/>
            <person name="Krutzmann J."/>
            <person name="Morin E."/>
            <person name="Arend M."/>
            <person name="Barry K.W."/>
            <person name="Binder M."/>
            <person name="Choi C."/>
            <person name="Clum A."/>
            <person name="Copeland A."/>
            <person name="Grisel N."/>
            <person name="Haridas S."/>
            <person name="Kipfer T."/>
            <person name="LaButti K."/>
            <person name="Lindquist E."/>
            <person name="Lipzen A."/>
            <person name="Maire R."/>
            <person name="Meier B."/>
            <person name="Mihaltcheva S."/>
            <person name="Molinier V."/>
            <person name="Murat C."/>
            <person name="Poggeler S."/>
            <person name="Quandt C.A."/>
            <person name="Sperisen C."/>
            <person name="Tritt A."/>
            <person name="Tisserant E."/>
            <person name="Crous P.W."/>
            <person name="Henrissat B."/>
            <person name="Nehls U."/>
            <person name="Egli S."/>
            <person name="Spatafora J.W."/>
            <person name="Grigoriev I.V."/>
            <person name="Martin F.M."/>
        </authorList>
    </citation>
    <scope>NUCLEOTIDE SEQUENCE [LARGE SCALE GENOMIC DNA]</scope>
    <source>
        <strain evidence="2 3">CBS 459.81</strain>
    </source>
</reference>
<feature type="domain" description="Ubiquitin 3 binding protein But2 C-terminal" evidence="1">
    <location>
        <begin position="8"/>
        <end position="148"/>
    </location>
</feature>
<dbReference type="AlphaFoldDB" id="A0A8E2DWI8"/>
<dbReference type="PANTHER" id="PTHR39613">
    <property type="entry name" value="ANCHORED CELL WALL PROTEIN, PUTATIVE (AFU_ORTHOLOGUE AFUA_4G08960)-RELATED"/>
    <property type="match status" value="1"/>
</dbReference>
<evidence type="ECO:0000313" key="3">
    <source>
        <dbReference type="Proteomes" id="UP000250266"/>
    </source>
</evidence>
<dbReference type="PANTHER" id="PTHR39613:SF1">
    <property type="entry name" value="ANCHORED CELL WALL PROTEIN, PUTATIVE (AFU_ORTHOLOGUE AFUA_4G08960)-RELATED"/>
    <property type="match status" value="1"/>
</dbReference>
<protein>
    <recommendedName>
        <fullName evidence="1">Ubiquitin 3 binding protein But2 C-terminal domain-containing protein</fullName>
    </recommendedName>
</protein>
<dbReference type="EMBL" id="KV746203">
    <property type="protein sequence ID" value="OCK72909.1"/>
    <property type="molecule type" value="Genomic_DNA"/>
</dbReference>
<name>A0A8E2DWI8_9PEZI</name>
<dbReference type="Proteomes" id="UP000250266">
    <property type="component" value="Unassembled WGS sequence"/>
</dbReference>
<keyword evidence="3" id="KW-1185">Reference proteome</keyword>
<gene>
    <name evidence="2" type="ORF">K432DRAFT_411247</name>
</gene>
<organism evidence="2 3">
    <name type="scientific">Lepidopterella palustris CBS 459.81</name>
    <dbReference type="NCBI Taxonomy" id="1314670"/>
    <lineage>
        <taxon>Eukaryota</taxon>
        <taxon>Fungi</taxon>
        <taxon>Dikarya</taxon>
        <taxon>Ascomycota</taxon>
        <taxon>Pezizomycotina</taxon>
        <taxon>Dothideomycetes</taxon>
        <taxon>Pleosporomycetidae</taxon>
        <taxon>Mytilinidiales</taxon>
        <taxon>Argynnaceae</taxon>
        <taxon>Lepidopterella</taxon>
    </lineage>
</organism>
<sequence>MDLSGDFQFPHLIAPIDSSYPHDHFGPSFNGDICGTKSTLYTFDIPKSYAGKHCELVFLFPNAGEMETSSFKFSGHGELRFSELESIATSDTTYASAGKKIKELGSYKVEPGNTYLIEQNKCPGGQSVTIEIEGSEGMCLDYFQDWNPKPIGLYVNAC</sequence>
<dbReference type="InterPro" id="IPR018620">
    <property type="entry name" value="Ubiquitin3-bd_protein_But2_C"/>
</dbReference>
<evidence type="ECO:0000313" key="2">
    <source>
        <dbReference type="EMBL" id="OCK72909.1"/>
    </source>
</evidence>
<proteinExistence type="predicted"/>
<dbReference type="OrthoDB" id="4657524at2759"/>
<dbReference type="Pfam" id="PF09792">
    <property type="entry name" value="But2"/>
    <property type="match status" value="1"/>
</dbReference>